<dbReference type="EMBL" id="CP072110">
    <property type="protein sequence ID" value="QTH63843.1"/>
    <property type="molecule type" value="Genomic_DNA"/>
</dbReference>
<proteinExistence type="predicted"/>
<dbReference type="Gene3D" id="2.40.10.220">
    <property type="entry name" value="predicted glycosyltransferase like domains"/>
    <property type="match status" value="1"/>
</dbReference>
<keyword evidence="1" id="KW-0973">c-di-GMP</keyword>
<reference evidence="3" key="1">
    <citation type="submission" date="2021-03" db="EMBL/GenBank/DDBJ databases">
        <title>Description of Psychrosphaera ytuae sp. nov. isolated from deep sea sediment of South China Sea.</title>
        <authorList>
            <person name="Zhang J."/>
            <person name="Xu X.-D."/>
        </authorList>
    </citation>
    <scope>NUCLEOTIDE SEQUENCE</scope>
    <source>
        <strain evidence="3">MTZ26</strain>
    </source>
</reference>
<dbReference type="GO" id="GO:0035438">
    <property type="term" value="F:cyclic-di-GMP binding"/>
    <property type="evidence" value="ECO:0007669"/>
    <property type="project" value="InterPro"/>
</dbReference>
<dbReference type="AlphaFoldDB" id="A0A975DBE8"/>
<dbReference type="Proteomes" id="UP000682739">
    <property type="component" value="Chromosome"/>
</dbReference>
<dbReference type="PIRSF" id="PIRSF028141">
    <property type="entry name" value="C-di-GMP_BP_PA4608"/>
    <property type="match status" value="1"/>
</dbReference>
<gene>
    <name evidence="3" type="ORF">J1N51_14205</name>
</gene>
<evidence type="ECO:0000313" key="4">
    <source>
        <dbReference type="Proteomes" id="UP000682739"/>
    </source>
</evidence>
<keyword evidence="1" id="KW-0547">Nucleotide-binding</keyword>
<organism evidence="3 4">
    <name type="scientific">Psychrosphaera ytuae</name>
    <dbReference type="NCBI Taxonomy" id="2820710"/>
    <lineage>
        <taxon>Bacteria</taxon>
        <taxon>Pseudomonadati</taxon>
        <taxon>Pseudomonadota</taxon>
        <taxon>Gammaproteobacteria</taxon>
        <taxon>Alteromonadales</taxon>
        <taxon>Pseudoalteromonadaceae</taxon>
        <taxon>Psychrosphaera</taxon>
    </lineage>
</organism>
<feature type="domain" description="PilZ" evidence="2">
    <location>
        <begin position="3"/>
        <end position="100"/>
    </location>
</feature>
<dbReference type="InterPro" id="IPR027021">
    <property type="entry name" value="C-di-GMP_BP_PA4608"/>
</dbReference>
<evidence type="ECO:0000313" key="3">
    <source>
        <dbReference type="EMBL" id="QTH63843.1"/>
    </source>
</evidence>
<dbReference type="SUPFAM" id="SSF141371">
    <property type="entry name" value="PilZ domain-like"/>
    <property type="match status" value="1"/>
</dbReference>
<dbReference type="RefSeq" id="WP_208831898.1">
    <property type="nucleotide sequence ID" value="NZ_CP072110.1"/>
</dbReference>
<sequence>MENKRYYTRVLFSTPATLSVGQQSFDTSILDLSLKGALISTPDSLGDCVGKTATVDFLLQGSDVHIDMVGEVAHCEPHSIGIKWEKIDIESMTHLRRLIELNSGDAELLERQLEHLTLEG</sequence>
<evidence type="ECO:0000256" key="1">
    <source>
        <dbReference type="PIRNR" id="PIRNR028141"/>
    </source>
</evidence>
<dbReference type="KEGG" id="psym:J1N51_14205"/>
<accession>A0A975DBE8</accession>
<protein>
    <recommendedName>
        <fullName evidence="1">Cyclic diguanosine monophosphate-binding protein</fullName>
        <shortName evidence="1">c-di-GMP-binding protein</shortName>
    </recommendedName>
    <alternativeName>
        <fullName evidence="1">Pilz domain-containing protein</fullName>
    </alternativeName>
</protein>
<comment type="subunit">
    <text evidence="1">Monomer in both c-di-GMP-bound and free forms.</text>
</comment>
<keyword evidence="4" id="KW-1185">Reference proteome</keyword>
<evidence type="ECO:0000259" key="2">
    <source>
        <dbReference type="Pfam" id="PF07238"/>
    </source>
</evidence>
<comment type="function">
    <text evidence="1">Binds the second messenger bis-(3'-5') cyclic dimeric guanosine monophosphate (c-di-GMP). Can bind two c-di-GMP molecules per monomer. May play a role in bacterial second-messenger regulated processes. Binding to c-di-GMP induces a conformational change of the C- and N-termini resulting in the exposure of a highly negative surface on one side of the protein to a possible effector protein.</text>
</comment>
<dbReference type="InterPro" id="IPR009875">
    <property type="entry name" value="PilZ_domain"/>
</dbReference>
<name>A0A975DBE8_9GAMM</name>
<dbReference type="Pfam" id="PF07238">
    <property type="entry name" value="PilZ"/>
    <property type="match status" value="1"/>
</dbReference>